<feature type="transmembrane region" description="Helical" evidence="1">
    <location>
        <begin position="6"/>
        <end position="26"/>
    </location>
</feature>
<dbReference type="InterPro" id="IPR013486">
    <property type="entry name" value="SpoIID/LytB"/>
</dbReference>
<organism evidence="3 4">
    <name type="scientific">Evansella alkalicola</name>
    <dbReference type="NCBI Taxonomy" id="745819"/>
    <lineage>
        <taxon>Bacteria</taxon>
        <taxon>Bacillati</taxon>
        <taxon>Bacillota</taxon>
        <taxon>Bacilli</taxon>
        <taxon>Bacillales</taxon>
        <taxon>Bacillaceae</taxon>
        <taxon>Evansella</taxon>
    </lineage>
</organism>
<sequence>MKQLMIIGLVLMGLILVLPTILVLGFNKEEASQIDMESPNESDPDVEEVWIDETVVENQETVAVFRTEAEAVEHVPFEEYIVGVVAREMPASYELEALKAQALTARTYLIQLMTMGNLEIPHGADITDTESHQVYASAEELQEEWGSDYEWRIARIQEAVKATEGMIITYDGAPIDALYFSTSNGYTENSEEYYSYEFPYLRSVESPWDLESPRYYNEVTMSVAEFEEKLGINVAETGLGEIVGRTTGGNVAKVAFGDVEYTGRQVREEKLGRDIIASSDFTWERRGDTIHIETRGWGHGVGMSQFGANGMAQEGHDFRDIIHHYYQGVEITEANQVMRSLMASG</sequence>
<feature type="domain" description="Sporulation stage II protein D amidase enhancer LytB N-terminal" evidence="2">
    <location>
        <begin position="67"/>
        <end position="170"/>
    </location>
</feature>
<dbReference type="InterPro" id="IPR051922">
    <property type="entry name" value="Bact_Sporulation_Assoc"/>
</dbReference>
<reference evidence="3 4" key="1">
    <citation type="submission" date="2021-06" db="EMBL/GenBank/DDBJ databases">
        <title>Bacillus sp. RD4P76, an endophyte from a halophyte.</title>
        <authorList>
            <person name="Sun J.-Q."/>
        </authorList>
    </citation>
    <scope>NUCLEOTIDE SEQUENCE [LARGE SCALE GENOMIC DNA]</scope>
    <source>
        <strain evidence="3 4">JCM 17098</strain>
    </source>
</reference>
<keyword evidence="4" id="KW-1185">Reference proteome</keyword>
<dbReference type="InterPro" id="IPR013693">
    <property type="entry name" value="SpoIID/LytB_N"/>
</dbReference>
<dbReference type="Pfam" id="PF08486">
    <property type="entry name" value="SpoIID"/>
    <property type="match status" value="1"/>
</dbReference>
<evidence type="ECO:0000313" key="4">
    <source>
        <dbReference type="Proteomes" id="UP000790580"/>
    </source>
</evidence>
<dbReference type="RefSeq" id="WP_176371513.1">
    <property type="nucleotide sequence ID" value="NZ_JAHQCR010000076.1"/>
</dbReference>
<protein>
    <submittedName>
        <fullName evidence="3">Stage II sporulation protein D</fullName>
    </submittedName>
</protein>
<accession>A0ABS6JXT6</accession>
<dbReference type="PANTHER" id="PTHR30032">
    <property type="entry name" value="N-ACETYLMURAMOYL-L-ALANINE AMIDASE-RELATED"/>
    <property type="match status" value="1"/>
</dbReference>
<dbReference type="Proteomes" id="UP000790580">
    <property type="component" value="Unassembled WGS sequence"/>
</dbReference>
<dbReference type="EMBL" id="JAHQCR010000076">
    <property type="protein sequence ID" value="MBU9723414.1"/>
    <property type="molecule type" value="Genomic_DNA"/>
</dbReference>
<keyword evidence="1" id="KW-1133">Transmembrane helix</keyword>
<dbReference type="InterPro" id="IPR014225">
    <property type="entry name" value="Spore_II_D_firmicutes"/>
</dbReference>
<dbReference type="NCBIfam" id="TIGR02669">
    <property type="entry name" value="SpoIID_LytB"/>
    <property type="match status" value="1"/>
</dbReference>
<evidence type="ECO:0000313" key="3">
    <source>
        <dbReference type="EMBL" id="MBU9723414.1"/>
    </source>
</evidence>
<evidence type="ECO:0000256" key="1">
    <source>
        <dbReference type="SAM" id="Phobius"/>
    </source>
</evidence>
<dbReference type="NCBIfam" id="TIGR02870">
    <property type="entry name" value="spore_II_D"/>
    <property type="match status" value="1"/>
</dbReference>
<evidence type="ECO:0000259" key="2">
    <source>
        <dbReference type="Pfam" id="PF08486"/>
    </source>
</evidence>
<keyword evidence="1" id="KW-0472">Membrane</keyword>
<keyword evidence="1" id="KW-0812">Transmembrane</keyword>
<dbReference type="PANTHER" id="PTHR30032:SF4">
    <property type="entry name" value="AMIDASE ENHANCER"/>
    <property type="match status" value="1"/>
</dbReference>
<proteinExistence type="predicted"/>
<comment type="caution">
    <text evidence="3">The sequence shown here is derived from an EMBL/GenBank/DDBJ whole genome shotgun (WGS) entry which is preliminary data.</text>
</comment>
<name>A0ABS6JXT6_9BACI</name>
<gene>
    <name evidence="3" type="primary">spoIID</name>
    <name evidence="3" type="ORF">KS407_18505</name>
</gene>